<gene>
    <name evidence="1" type="ORF">MBBTH_21650</name>
</gene>
<dbReference type="AlphaFoldDB" id="A0A315XKQ0"/>
<accession>A0A315XKQ0</accession>
<proteinExistence type="predicted"/>
<dbReference type="Proteomes" id="UP000251717">
    <property type="component" value="Unassembled WGS sequence"/>
</dbReference>
<sequence length="175" mass="19792">MFEDSECFCSAVSIILVRFVNCSSDSVVTRSQSISVYYDFTVNNWIFNTINGYVNNGIVLNSNSEVGFDFIVIIYSNIHTGSMFNYFKYCTVECSIVFISFGRSCNNSVITNNISIKGVITICIRSVDHTINSNNNRSGVGYIEYKFAINHNNFRCIYNNSSILFSNNIEYCSVC</sequence>
<reference evidence="1 2" key="1">
    <citation type="submission" date="2017-03" db="EMBL/GenBank/DDBJ databases">
        <title>Genome sequence of Methanobrevibacter thaueri.</title>
        <authorList>
            <person name="Poehlein A."/>
            <person name="Seedorf H."/>
            <person name="Daniel R."/>
        </authorList>
    </citation>
    <scope>NUCLEOTIDE SEQUENCE [LARGE SCALE GENOMIC DNA]</scope>
    <source>
        <strain evidence="1 2">DSM 11995</strain>
    </source>
</reference>
<name>A0A315XKQ0_9EURY</name>
<evidence type="ECO:0000313" key="1">
    <source>
        <dbReference type="EMBL" id="PWB84688.1"/>
    </source>
</evidence>
<protein>
    <submittedName>
        <fullName evidence="1">Uncharacterized protein</fullName>
    </submittedName>
</protein>
<keyword evidence="2" id="KW-1185">Reference proteome</keyword>
<dbReference type="EMBL" id="MZGS01000036">
    <property type="protein sequence ID" value="PWB84688.1"/>
    <property type="molecule type" value="Genomic_DNA"/>
</dbReference>
<comment type="caution">
    <text evidence="1">The sequence shown here is derived from an EMBL/GenBank/DDBJ whole genome shotgun (WGS) entry which is preliminary data.</text>
</comment>
<organism evidence="1 2">
    <name type="scientific">Methanobrevibacter thaueri</name>
    <dbReference type="NCBI Taxonomy" id="190975"/>
    <lineage>
        <taxon>Archaea</taxon>
        <taxon>Methanobacteriati</taxon>
        <taxon>Methanobacteriota</taxon>
        <taxon>Methanomada group</taxon>
        <taxon>Methanobacteria</taxon>
        <taxon>Methanobacteriales</taxon>
        <taxon>Methanobacteriaceae</taxon>
        <taxon>Methanobrevibacter</taxon>
    </lineage>
</organism>
<evidence type="ECO:0000313" key="2">
    <source>
        <dbReference type="Proteomes" id="UP000251717"/>
    </source>
</evidence>